<evidence type="ECO:0000313" key="3">
    <source>
        <dbReference type="EMBL" id="AKU94928.1"/>
    </source>
</evidence>
<gene>
    <name evidence="3" type="ORF">AKJ09_01592</name>
</gene>
<dbReference type="EMBL" id="CP012333">
    <property type="protein sequence ID" value="AKU94928.1"/>
    <property type="molecule type" value="Genomic_DNA"/>
</dbReference>
<protein>
    <recommendedName>
        <fullName evidence="5">BNR repeat domain protein</fullName>
    </recommendedName>
</protein>
<dbReference type="InterPro" id="IPR000408">
    <property type="entry name" value="Reg_chr_condens"/>
</dbReference>
<keyword evidence="4" id="KW-1185">Reference proteome</keyword>
<dbReference type="GO" id="GO:0005085">
    <property type="term" value="F:guanyl-nucleotide exchange factor activity"/>
    <property type="evidence" value="ECO:0007669"/>
    <property type="project" value="TreeGrafter"/>
</dbReference>
<dbReference type="PROSITE" id="PS50012">
    <property type="entry name" value="RCC1_3"/>
    <property type="match status" value="2"/>
</dbReference>
<dbReference type="KEGG" id="llu:AKJ09_01592"/>
<feature type="region of interest" description="Disordered" evidence="1">
    <location>
        <begin position="37"/>
        <end position="70"/>
    </location>
</feature>
<evidence type="ECO:0000313" key="4">
    <source>
        <dbReference type="Proteomes" id="UP000064967"/>
    </source>
</evidence>
<evidence type="ECO:0000256" key="1">
    <source>
        <dbReference type="SAM" id="MobiDB-lite"/>
    </source>
</evidence>
<dbReference type="Pfam" id="PF00415">
    <property type="entry name" value="RCC1"/>
    <property type="match status" value="1"/>
</dbReference>
<feature type="chain" id="PRO_5005465716" description="BNR repeat domain protein" evidence="2">
    <location>
        <begin position="28"/>
        <end position="459"/>
    </location>
</feature>
<proteinExistence type="predicted"/>
<accession>A0A0K1PN23</accession>
<dbReference type="SUPFAM" id="SSF50985">
    <property type="entry name" value="RCC1/BLIP-II"/>
    <property type="match status" value="2"/>
</dbReference>
<dbReference type="PROSITE" id="PS51257">
    <property type="entry name" value="PROKAR_LIPOPROTEIN"/>
    <property type="match status" value="1"/>
</dbReference>
<name>A0A0K1PN23_9BACT</name>
<dbReference type="RefSeq" id="WP_169927338.1">
    <property type="nucleotide sequence ID" value="NZ_CP012333.1"/>
</dbReference>
<feature type="compositionally biased region" description="Low complexity" evidence="1">
    <location>
        <begin position="37"/>
        <end position="56"/>
    </location>
</feature>
<dbReference type="GO" id="GO:0005737">
    <property type="term" value="C:cytoplasm"/>
    <property type="evidence" value="ECO:0007669"/>
    <property type="project" value="TreeGrafter"/>
</dbReference>
<dbReference type="Proteomes" id="UP000064967">
    <property type="component" value="Chromosome"/>
</dbReference>
<feature type="signal peptide" evidence="2">
    <location>
        <begin position="1"/>
        <end position="27"/>
    </location>
</feature>
<evidence type="ECO:0000256" key="2">
    <source>
        <dbReference type="SAM" id="SignalP"/>
    </source>
</evidence>
<dbReference type="InterPro" id="IPR009091">
    <property type="entry name" value="RCC1/BLIP-II"/>
</dbReference>
<dbReference type="PANTHER" id="PTHR45982">
    <property type="entry name" value="REGULATOR OF CHROMOSOME CONDENSATION"/>
    <property type="match status" value="1"/>
</dbReference>
<dbReference type="PANTHER" id="PTHR45982:SF1">
    <property type="entry name" value="REGULATOR OF CHROMOSOME CONDENSATION"/>
    <property type="match status" value="1"/>
</dbReference>
<sequence length="459" mass="47932">MRFTRRLLDRYSLGTLLLLSATCGAAASCSSSDDGSEIASADAGAEATGDGAAPASDAEAEDVTTRDVMPPPFDGGPLPVACSADSCATALVTTLGLDNTDRGEGYCALRHDGAVVCWGANAAGQLGRGNDGGTSDSPTPMRVANLPEIEELRHTCAVDKSGAVWCWGTGPYLRDGVAQRTTERIPIKLPLPAATHVEVGTDVGCVSNADGLVCWGKNTNAQLAPFSELPSSGVSAPRSITLPDGLPMREFLVSRASFVVRDDGTTLSWGMNSPLARASSLNPDPYPGPIAVTGVSSIDLTNETGCVTSSGIGYCWGDVEIRDFFGSIVKPLVRFLPEPVVAPEPLVQISTTRLWVDTVQSTSTVRRQRWCGVSGQGNVYCWGANDSGQAGDGTKDYAYSAVKVQGLPTTAAQVKTMTDSTCALLTNGKVYCWGSNFYGQAGNGKPRVPNLVPEEVVLP</sequence>
<dbReference type="AlphaFoldDB" id="A0A0K1PN23"/>
<keyword evidence="2" id="KW-0732">Signal</keyword>
<dbReference type="Gene3D" id="2.130.10.30">
    <property type="entry name" value="Regulator of chromosome condensation 1/beta-lactamase-inhibitor protein II"/>
    <property type="match status" value="2"/>
</dbReference>
<evidence type="ECO:0008006" key="5">
    <source>
        <dbReference type="Google" id="ProtNLM"/>
    </source>
</evidence>
<reference evidence="3 4" key="1">
    <citation type="submission" date="2015-08" db="EMBL/GenBank/DDBJ databases">
        <authorList>
            <person name="Babu N.S."/>
            <person name="Beckwith C.J."/>
            <person name="Beseler K.G."/>
            <person name="Brison A."/>
            <person name="Carone J.V."/>
            <person name="Caskin T.P."/>
            <person name="Diamond M."/>
            <person name="Durham M.E."/>
            <person name="Foxe J.M."/>
            <person name="Go M."/>
            <person name="Henderson B.A."/>
            <person name="Jones I.B."/>
            <person name="McGettigan J.A."/>
            <person name="Micheletti S.J."/>
            <person name="Nasrallah M.E."/>
            <person name="Ortiz D."/>
            <person name="Piller C.R."/>
            <person name="Privatt S.R."/>
            <person name="Schneider S.L."/>
            <person name="Sharp S."/>
            <person name="Smith T.C."/>
            <person name="Stanton J.D."/>
            <person name="Ullery H.E."/>
            <person name="Wilson R.J."/>
            <person name="Serrano M.G."/>
            <person name="Buck G."/>
            <person name="Lee V."/>
            <person name="Wang Y."/>
            <person name="Carvalho R."/>
            <person name="Voegtly L."/>
            <person name="Shi R."/>
            <person name="Duckworth R."/>
            <person name="Johnson A."/>
            <person name="Loviza R."/>
            <person name="Walstead R."/>
            <person name="Shah Z."/>
            <person name="Kiflezghi M."/>
            <person name="Wade K."/>
            <person name="Ball S.L."/>
            <person name="Bradley K.W."/>
            <person name="Asai D.J."/>
            <person name="Bowman C.A."/>
            <person name="Russell D.A."/>
            <person name="Pope W.H."/>
            <person name="Jacobs-Sera D."/>
            <person name="Hendrix R.W."/>
            <person name="Hatfull G.F."/>
        </authorList>
    </citation>
    <scope>NUCLEOTIDE SEQUENCE [LARGE SCALE GENOMIC DNA]</scope>
    <source>
        <strain evidence="3 4">DSM 27648</strain>
    </source>
</reference>
<organism evidence="3 4">
    <name type="scientific">Labilithrix luteola</name>
    <dbReference type="NCBI Taxonomy" id="1391654"/>
    <lineage>
        <taxon>Bacteria</taxon>
        <taxon>Pseudomonadati</taxon>
        <taxon>Myxococcota</taxon>
        <taxon>Polyangia</taxon>
        <taxon>Polyangiales</taxon>
        <taxon>Labilitrichaceae</taxon>
        <taxon>Labilithrix</taxon>
    </lineage>
</organism>
<dbReference type="STRING" id="1391654.AKJ09_01592"/>
<dbReference type="InterPro" id="IPR051553">
    <property type="entry name" value="Ran_GTPase-activating"/>
</dbReference>
<dbReference type="Pfam" id="PF13540">
    <property type="entry name" value="RCC1_2"/>
    <property type="match status" value="1"/>
</dbReference>